<gene>
    <name evidence="2" type="ORF">BU26DRAFT_480267</name>
</gene>
<evidence type="ECO:0000259" key="1">
    <source>
        <dbReference type="PROSITE" id="PS50097"/>
    </source>
</evidence>
<dbReference type="PROSITE" id="PS50097">
    <property type="entry name" value="BTB"/>
    <property type="match status" value="1"/>
</dbReference>
<protein>
    <recommendedName>
        <fullName evidence="1">BTB domain-containing protein</fullName>
    </recommendedName>
</protein>
<dbReference type="EMBL" id="ML987192">
    <property type="protein sequence ID" value="KAF2252550.1"/>
    <property type="molecule type" value="Genomic_DNA"/>
</dbReference>
<dbReference type="AlphaFoldDB" id="A0A6A6ISH5"/>
<dbReference type="CDD" id="cd18186">
    <property type="entry name" value="BTB_POZ_ZBTB_KLHL-like"/>
    <property type="match status" value="1"/>
</dbReference>
<accession>A0A6A6ISH5</accession>
<dbReference type="OrthoDB" id="3794732at2759"/>
<dbReference type="InterPro" id="IPR000210">
    <property type="entry name" value="BTB/POZ_dom"/>
</dbReference>
<evidence type="ECO:0000313" key="2">
    <source>
        <dbReference type="EMBL" id="KAF2252550.1"/>
    </source>
</evidence>
<dbReference type="RefSeq" id="XP_033687554.1">
    <property type="nucleotide sequence ID" value="XM_033825700.1"/>
</dbReference>
<dbReference type="Gene3D" id="3.30.710.10">
    <property type="entry name" value="Potassium Channel Kv1.1, Chain A"/>
    <property type="match status" value="1"/>
</dbReference>
<dbReference type="InterPro" id="IPR011333">
    <property type="entry name" value="SKP1/BTB/POZ_sf"/>
</dbReference>
<dbReference type="GeneID" id="54579030"/>
<organism evidence="2 3">
    <name type="scientific">Trematosphaeria pertusa</name>
    <dbReference type="NCBI Taxonomy" id="390896"/>
    <lineage>
        <taxon>Eukaryota</taxon>
        <taxon>Fungi</taxon>
        <taxon>Dikarya</taxon>
        <taxon>Ascomycota</taxon>
        <taxon>Pezizomycotina</taxon>
        <taxon>Dothideomycetes</taxon>
        <taxon>Pleosporomycetidae</taxon>
        <taxon>Pleosporales</taxon>
        <taxon>Massarineae</taxon>
        <taxon>Trematosphaeriaceae</taxon>
        <taxon>Trematosphaeria</taxon>
    </lineage>
</organism>
<feature type="domain" description="BTB" evidence="1">
    <location>
        <begin position="1"/>
        <end position="70"/>
    </location>
</feature>
<dbReference type="PANTHER" id="PTHR47843:SF2">
    <property type="entry name" value="BTB DOMAIN-CONTAINING PROTEIN"/>
    <property type="match status" value="1"/>
</dbReference>
<evidence type="ECO:0000313" key="3">
    <source>
        <dbReference type="Proteomes" id="UP000800094"/>
    </source>
</evidence>
<reference evidence="2" key="1">
    <citation type="journal article" date="2020" name="Stud. Mycol.">
        <title>101 Dothideomycetes genomes: a test case for predicting lifestyles and emergence of pathogens.</title>
        <authorList>
            <person name="Haridas S."/>
            <person name="Albert R."/>
            <person name="Binder M."/>
            <person name="Bloem J."/>
            <person name="Labutti K."/>
            <person name="Salamov A."/>
            <person name="Andreopoulos B."/>
            <person name="Baker S."/>
            <person name="Barry K."/>
            <person name="Bills G."/>
            <person name="Bluhm B."/>
            <person name="Cannon C."/>
            <person name="Castanera R."/>
            <person name="Culley D."/>
            <person name="Daum C."/>
            <person name="Ezra D."/>
            <person name="Gonzalez J."/>
            <person name="Henrissat B."/>
            <person name="Kuo A."/>
            <person name="Liang C."/>
            <person name="Lipzen A."/>
            <person name="Lutzoni F."/>
            <person name="Magnuson J."/>
            <person name="Mondo S."/>
            <person name="Nolan M."/>
            <person name="Ohm R."/>
            <person name="Pangilinan J."/>
            <person name="Park H.-J."/>
            <person name="Ramirez L."/>
            <person name="Alfaro M."/>
            <person name="Sun H."/>
            <person name="Tritt A."/>
            <person name="Yoshinaga Y."/>
            <person name="Zwiers L.-H."/>
            <person name="Turgeon B."/>
            <person name="Goodwin S."/>
            <person name="Spatafora J."/>
            <person name="Crous P."/>
            <person name="Grigoriev I."/>
        </authorList>
    </citation>
    <scope>NUCLEOTIDE SEQUENCE</scope>
    <source>
        <strain evidence="2">CBS 122368</strain>
    </source>
</reference>
<sequence>MKLAVGTDKTILNVHQKILCTSSKFFQNASKPEWASSRSAPDTIDLTDESLGIVKSYVRWLYLGVLPKPGGSLDLDFNNLTNAYLFGERMMDIKYKNAVLDQLIAVAFILATPKYQCYPPAEALRVVYKGTSPGSGARRLLADFIAYNAKEDDPEWNQEMESYKGEMWMDVMKAMTRLRKPEPGYPWMISSAPYRQDES</sequence>
<dbReference type="Proteomes" id="UP000800094">
    <property type="component" value="Unassembled WGS sequence"/>
</dbReference>
<proteinExistence type="predicted"/>
<keyword evidence="3" id="KW-1185">Reference proteome</keyword>
<dbReference type="PANTHER" id="PTHR47843">
    <property type="entry name" value="BTB DOMAIN-CONTAINING PROTEIN-RELATED"/>
    <property type="match status" value="1"/>
</dbReference>
<name>A0A6A6ISH5_9PLEO</name>